<reference evidence="1 2" key="1">
    <citation type="submission" date="2017-09" db="EMBL/GenBank/DDBJ databases">
        <title>Large-scale bioinformatics analysis of Bacillus genomes uncovers conserved roles of natural products in bacterial physiology.</title>
        <authorList>
            <consortium name="Agbiome Team Llc"/>
            <person name="Bleich R.M."/>
            <person name="Grubbs K.J."/>
            <person name="Santa Maria K.C."/>
            <person name="Allen S.E."/>
            <person name="Farag S."/>
            <person name="Shank E.A."/>
            <person name="Bowers A."/>
        </authorList>
    </citation>
    <scope>NUCLEOTIDE SEQUENCE [LARGE SCALE GENOMIC DNA]</scope>
    <source>
        <strain evidence="1 2">AFS064137</strain>
    </source>
</reference>
<evidence type="ECO:0000313" key="2">
    <source>
        <dbReference type="Proteomes" id="UP000225910"/>
    </source>
</evidence>
<accession>A0A9X7G3J5</accession>
<proteinExistence type="predicted"/>
<sequence length="60" mass="7301">MKINSVHKKDEMNMLCPVCIKRGEREVEMIPMYDEHPNWILFCRKCDHRHENEEVSPLPY</sequence>
<name>A0A9X7G3J5_BACTU</name>
<dbReference type="EMBL" id="NVCU01000032">
    <property type="protein sequence ID" value="PFT99941.1"/>
    <property type="molecule type" value="Genomic_DNA"/>
</dbReference>
<comment type="caution">
    <text evidence="1">The sequence shown here is derived from an EMBL/GenBank/DDBJ whole genome shotgun (WGS) entry which is preliminary data.</text>
</comment>
<organism evidence="1 2">
    <name type="scientific">Bacillus thuringiensis</name>
    <dbReference type="NCBI Taxonomy" id="1428"/>
    <lineage>
        <taxon>Bacteria</taxon>
        <taxon>Bacillati</taxon>
        <taxon>Bacillota</taxon>
        <taxon>Bacilli</taxon>
        <taxon>Bacillales</taxon>
        <taxon>Bacillaceae</taxon>
        <taxon>Bacillus</taxon>
        <taxon>Bacillus cereus group</taxon>
    </lineage>
</organism>
<dbReference type="Proteomes" id="UP000225910">
    <property type="component" value="Unassembled WGS sequence"/>
</dbReference>
<evidence type="ECO:0000313" key="1">
    <source>
        <dbReference type="EMBL" id="PFT99941.1"/>
    </source>
</evidence>
<dbReference type="AlphaFoldDB" id="A0A9X7G3J5"/>
<protein>
    <submittedName>
        <fullName evidence="1">Uncharacterized protein</fullName>
    </submittedName>
</protein>
<gene>
    <name evidence="1" type="ORF">COK81_03530</name>
</gene>